<evidence type="ECO:0000256" key="7">
    <source>
        <dbReference type="ARBA" id="ARBA00022842"/>
    </source>
</evidence>
<proteinExistence type="inferred from homology"/>
<accession>A0A3G8MDU2</accession>
<feature type="binding site" evidence="9">
    <location>
        <position position="16"/>
    </location>
    <ligand>
        <name>Mg(2+)</name>
        <dbReference type="ChEBI" id="CHEBI:18420"/>
    </ligand>
</feature>
<comment type="catalytic activity">
    <reaction evidence="8">
        <text>(7R,8S)-8-amino-7-(carboxyamino)nonanoate + ATP = (4R,5S)-dethiobiotin + ADP + phosphate + H(+)</text>
        <dbReference type="Rhea" id="RHEA:63684"/>
        <dbReference type="ChEBI" id="CHEBI:15378"/>
        <dbReference type="ChEBI" id="CHEBI:30616"/>
        <dbReference type="ChEBI" id="CHEBI:43474"/>
        <dbReference type="ChEBI" id="CHEBI:149470"/>
        <dbReference type="ChEBI" id="CHEBI:149473"/>
        <dbReference type="ChEBI" id="CHEBI:456216"/>
    </reaction>
</comment>
<keyword evidence="7 9" id="KW-0460">Magnesium</keyword>
<keyword evidence="4 9" id="KW-0547">Nucleotide-binding</keyword>
<dbReference type="EMBL" id="CP034087">
    <property type="protein sequence ID" value="AZG78928.1"/>
    <property type="molecule type" value="Genomic_DNA"/>
</dbReference>
<feature type="binding site" evidence="9">
    <location>
        <begin position="99"/>
        <end position="102"/>
    </location>
    <ligand>
        <name>ATP</name>
        <dbReference type="ChEBI" id="CHEBI:30616"/>
    </ligand>
</feature>
<evidence type="ECO:0000256" key="6">
    <source>
        <dbReference type="ARBA" id="ARBA00022840"/>
    </source>
</evidence>
<evidence type="ECO:0000256" key="2">
    <source>
        <dbReference type="ARBA" id="ARBA00022598"/>
    </source>
</evidence>
<keyword evidence="2 9" id="KW-0436">Ligase</keyword>
<dbReference type="NCBIfam" id="TIGR00347">
    <property type="entry name" value="bioD"/>
    <property type="match status" value="1"/>
</dbReference>
<sequence>MKRFVIAGTDTGVGKTIFSAALAQALDAYYWKPVQSGLDGETDSQTVARLSGLSPARVLPEKWRLNTPVSPHYSAKIDGVEIDPERLALPECDRPLVIETAGGVMTPLTLRVPTIDMLARWRIPVILVARTSLGTINHSLLSIEALRRRNIPLLGVAFVGEEHENTQATIGTMGGAHILGRLPFVALLTRETLRAAFNASFRAAEFAQCAEQ</sequence>
<feature type="binding site" evidence="9">
    <location>
        <begin position="12"/>
        <end position="17"/>
    </location>
    <ligand>
        <name>ATP</name>
        <dbReference type="ChEBI" id="CHEBI:30616"/>
    </ligand>
</feature>
<feature type="binding site" evidence="9">
    <location>
        <position position="43"/>
    </location>
    <ligand>
        <name>Mg(2+)</name>
        <dbReference type="ChEBI" id="CHEBI:18420"/>
    </ligand>
</feature>
<keyword evidence="6 9" id="KW-0067">ATP-binding</keyword>
<name>A0A3G8MDU2_9HYPH</name>
<dbReference type="PANTHER" id="PTHR43210">
    <property type="entry name" value="DETHIOBIOTIN SYNTHETASE"/>
    <property type="match status" value="1"/>
</dbReference>
<dbReference type="InterPro" id="IPR004472">
    <property type="entry name" value="DTB_synth_BioD"/>
</dbReference>
<feature type="binding site" evidence="9">
    <location>
        <position position="43"/>
    </location>
    <ligand>
        <name>ATP</name>
        <dbReference type="ChEBI" id="CHEBI:30616"/>
    </ligand>
</feature>
<comment type="cofactor">
    <cofactor evidence="9">
        <name>Mg(2+)</name>
        <dbReference type="ChEBI" id="CHEBI:18420"/>
    </cofactor>
</comment>
<dbReference type="GO" id="GO:0005524">
    <property type="term" value="F:ATP binding"/>
    <property type="evidence" value="ECO:0007669"/>
    <property type="project" value="UniProtKB-UniRule"/>
</dbReference>
<feature type="binding site" evidence="9">
    <location>
        <position position="99"/>
    </location>
    <ligand>
        <name>Mg(2+)</name>
        <dbReference type="ChEBI" id="CHEBI:18420"/>
    </ligand>
</feature>
<feature type="binding site" evidence="9">
    <location>
        <begin position="183"/>
        <end position="185"/>
    </location>
    <ligand>
        <name>ATP</name>
        <dbReference type="ChEBI" id="CHEBI:30616"/>
    </ligand>
</feature>
<dbReference type="GO" id="GO:0005829">
    <property type="term" value="C:cytosol"/>
    <property type="evidence" value="ECO:0007669"/>
    <property type="project" value="TreeGrafter"/>
</dbReference>
<comment type="catalytic activity">
    <reaction evidence="9">
        <text>(7R,8S)-7,8-diammoniononanoate + CO2 + ATP = (4R,5S)-dethiobiotin + ADP + phosphate + 3 H(+)</text>
        <dbReference type="Rhea" id="RHEA:15805"/>
        <dbReference type="ChEBI" id="CHEBI:15378"/>
        <dbReference type="ChEBI" id="CHEBI:16526"/>
        <dbReference type="ChEBI" id="CHEBI:30616"/>
        <dbReference type="ChEBI" id="CHEBI:43474"/>
        <dbReference type="ChEBI" id="CHEBI:149469"/>
        <dbReference type="ChEBI" id="CHEBI:149473"/>
        <dbReference type="ChEBI" id="CHEBI:456216"/>
        <dbReference type="EC" id="6.3.3.3"/>
    </reaction>
</comment>
<dbReference type="EC" id="6.3.3.3" evidence="9"/>
<dbReference type="Pfam" id="PF13500">
    <property type="entry name" value="AAA_26"/>
    <property type="match status" value="1"/>
</dbReference>
<evidence type="ECO:0000256" key="4">
    <source>
        <dbReference type="ARBA" id="ARBA00022741"/>
    </source>
</evidence>
<reference evidence="10 11" key="1">
    <citation type="submission" date="2018-11" db="EMBL/GenBank/DDBJ databases">
        <title>Genome squencing of methanotrophic bacteria isolated from alkaline groundwater in Korea.</title>
        <authorList>
            <person name="Nguyen L.N."/>
        </authorList>
    </citation>
    <scope>NUCLEOTIDE SEQUENCE [LARGE SCALE GENOMIC DNA]</scope>
    <source>
        <strain evidence="10 11">GW6</strain>
        <plasmid evidence="11">pgw6_1</plasmid>
    </source>
</reference>
<dbReference type="GO" id="GO:0004141">
    <property type="term" value="F:dethiobiotin synthase activity"/>
    <property type="evidence" value="ECO:0007669"/>
    <property type="project" value="UniProtKB-UniRule"/>
</dbReference>
<evidence type="ECO:0000256" key="5">
    <source>
        <dbReference type="ARBA" id="ARBA00022756"/>
    </source>
</evidence>
<evidence type="ECO:0000256" key="9">
    <source>
        <dbReference type="HAMAP-Rule" id="MF_00336"/>
    </source>
</evidence>
<comment type="caution">
    <text evidence="9">Lacks conserved residue(s) required for the propagation of feature annotation.</text>
</comment>
<comment type="function">
    <text evidence="9">Catalyzes a mechanistically unusual reaction, the ATP-dependent insertion of CO2 between the N7 and N8 nitrogen atoms of 7,8-diaminopelargonic acid (DAPA, also called 7,8-diammoniononanoate) to form a ureido ring.</text>
</comment>
<comment type="pathway">
    <text evidence="9">Cofactor biosynthesis; biotin biosynthesis; biotin from 7,8-diaminononanoate: step 1/2.</text>
</comment>
<keyword evidence="1 9" id="KW-0963">Cytoplasm</keyword>
<dbReference type="RefSeq" id="WP_124740436.1">
    <property type="nucleotide sequence ID" value="NZ_CP034087.1"/>
</dbReference>
<dbReference type="UniPathway" id="UPA00078">
    <property type="reaction ID" value="UER00161"/>
</dbReference>
<protein>
    <recommendedName>
        <fullName evidence="9">ATP-dependent dethiobiotin synthetase BioD</fullName>
        <ecNumber evidence="9">6.3.3.3</ecNumber>
    </recommendedName>
    <alternativeName>
        <fullName evidence="9">DTB synthetase</fullName>
        <shortName evidence="9">DTBS</shortName>
    </alternativeName>
    <alternativeName>
        <fullName evidence="9">Dethiobiotin synthase</fullName>
    </alternativeName>
</protein>
<dbReference type="KEGG" id="mros:EHO51_19175"/>
<feature type="binding site" evidence="9">
    <location>
        <position position="36"/>
    </location>
    <ligand>
        <name>substrate</name>
    </ligand>
</feature>
<dbReference type="PANTHER" id="PTHR43210:SF2">
    <property type="entry name" value="ATP-DEPENDENT DETHIOBIOTIN SYNTHETASE BIOD 2"/>
    <property type="match status" value="1"/>
</dbReference>
<comment type="subcellular location">
    <subcellularLocation>
        <location evidence="9">Cytoplasm</location>
    </subcellularLocation>
</comment>
<keyword evidence="3 9" id="KW-0479">Metal-binding</keyword>
<evidence type="ECO:0000313" key="11">
    <source>
        <dbReference type="Proteomes" id="UP000273982"/>
    </source>
</evidence>
<feature type="active site" evidence="9">
    <location>
        <position position="32"/>
    </location>
</feature>
<gene>
    <name evidence="9 10" type="primary">bioD</name>
    <name evidence="10" type="ORF">EHO51_19175</name>
</gene>
<keyword evidence="5 9" id="KW-0093">Biotin biosynthesis</keyword>
<dbReference type="HAMAP" id="MF_00336">
    <property type="entry name" value="BioD"/>
    <property type="match status" value="1"/>
</dbReference>
<dbReference type="Proteomes" id="UP000273982">
    <property type="component" value="Plasmid pGW6_1"/>
</dbReference>
<dbReference type="GO" id="GO:0000287">
    <property type="term" value="F:magnesium ion binding"/>
    <property type="evidence" value="ECO:0007669"/>
    <property type="project" value="UniProtKB-UniRule"/>
</dbReference>
<evidence type="ECO:0000256" key="8">
    <source>
        <dbReference type="ARBA" id="ARBA00047386"/>
    </source>
</evidence>
<organism evidence="10 11">
    <name type="scientific">Methylocystis rosea</name>
    <dbReference type="NCBI Taxonomy" id="173366"/>
    <lineage>
        <taxon>Bacteria</taxon>
        <taxon>Pseudomonadati</taxon>
        <taxon>Pseudomonadota</taxon>
        <taxon>Alphaproteobacteria</taxon>
        <taxon>Hyphomicrobiales</taxon>
        <taxon>Methylocystaceae</taxon>
        <taxon>Methylocystis</taxon>
    </lineage>
</organism>
<evidence type="ECO:0000313" key="10">
    <source>
        <dbReference type="EMBL" id="AZG78928.1"/>
    </source>
</evidence>
<dbReference type="AlphaFoldDB" id="A0A3G8MDU2"/>
<dbReference type="GO" id="GO:0009102">
    <property type="term" value="P:biotin biosynthetic process"/>
    <property type="evidence" value="ECO:0007669"/>
    <property type="project" value="UniProtKB-UniRule"/>
</dbReference>
<dbReference type="SUPFAM" id="SSF52540">
    <property type="entry name" value="P-loop containing nucleoside triphosphate hydrolases"/>
    <property type="match status" value="1"/>
</dbReference>
<evidence type="ECO:0000256" key="1">
    <source>
        <dbReference type="ARBA" id="ARBA00022490"/>
    </source>
</evidence>
<evidence type="ECO:0000256" key="3">
    <source>
        <dbReference type="ARBA" id="ARBA00022723"/>
    </source>
</evidence>
<dbReference type="Gene3D" id="3.40.50.300">
    <property type="entry name" value="P-loop containing nucleotide triphosphate hydrolases"/>
    <property type="match status" value="1"/>
</dbReference>
<comment type="subunit">
    <text evidence="9">Homodimer.</text>
</comment>
<dbReference type="PIRSF" id="PIRSF006755">
    <property type="entry name" value="DTB_synth"/>
    <property type="match status" value="1"/>
</dbReference>
<comment type="similarity">
    <text evidence="9">Belongs to the dethiobiotin synthetase family.</text>
</comment>
<dbReference type="InterPro" id="IPR027417">
    <property type="entry name" value="P-loop_NTPase"/>
</dbReference>
<dbReference type="CDD" id="cd03109">
    <property type="entry name" value="DTBS"/>
    <property type="match status" value="1"/>
</dbReference>
<keyword evidence="10" id="KW-0614">Plasmid</keyword>
<geneLocation type="plasmid" evidence="11">
    <name>pgw6_1</name>
</geneLocation>